<evidence type="ECO:0000256" key="9">
    <source>
        <dbReference type="ARBA" id="ARBA00023136"/>
    </source>
</evidence>
<evidence type="ECO:0000256" key="4">
    <source>
        <dbReference type="ARBA" id="ARBA00022676"/>
    </source>
</evidence>
<protein>
    <recommendedName>
        <fullName evidence="11">Fucosyltransferase</fullName>
        <ecNumber evidence="11">2.4.1.-</ecNumber>
    </recommendedName>
</protein>
<dbReference type="EC" id="2.4.1.-" evidence="11"/>
<evidence type="ECO:0000256" key="8">
    <source>
        <dbReference type="ARBA" id="ARBA00022989"/>
    </source>
</evidence>
<reference evidence="14 15" key="1">
    <citation type="submission" date="2024-02" db="EMBL/GenBank/DDBJ databases">
        <authorList>
            <person name="Daric V."/>
            <person name="Darras S."/>
        </authorList>
    </citation>
    <scope>NUCLEOTIDE SEQUENCE [LARGE SCALE GENOMIC DNA]</scope>
</reference>
<dbReference type="SUPFAM" id="SSF53756">
    <property type="entry name" value="UDP-Glycosyltransferase/glycogen phosphorylase"/>
    <property type="match status" value="1"/>
</dbReference>
<dbReference type="Pfam" id="PF00852">
    <property type="entry name" value="Glyco_transf_10"/>
    <property type="match status" value="1"/>
</dbReference>
<keyword evidence="9 11" id="KW-0472">Membrane</keyword>
<feature type="domain" description="Fucosyltransferase N-terminal" evidence="13">
    <location>
        <begin position="105"/>
        <end position="210"/>
    </location>
</feature>
<comment type="caution">
    <text evidence="14">The sequence shown here is derived from an EMBL/GenBank/DDBJ whole genome shotgun (WGS) entry which is preliminary data.</text>
</comment>
<evidence type="ECO:0000259" key="12">
    <source>
        <dbReference type="Pfam" id="PF00852"/>
    </source>
</evidence>
<dbReference type="InterPro" id="IPR031481">
    <property type="entry name" value="Glyco_tran_10_N"/>
</dbReference>
<comment type="pathway">
    <text evidence="2">Protein modification; protein glycosylation.</text>
</comment>
<gene>
    <name evidence="14" type="ORF">CVLEPA_LOCUS27295</name>
</gene>
<keyword evidence="7" id="KW-0735">Signal-anchor</keyword>
<keyword evidence="4 11" id="KW-0328">Glycosyltransferase</keyword>
<evidence type="ECO:0000256" key="6">
    <source>
        <dbReference type="ARBA" id="ARBA00022692"/>
    </source>
</evidence>
<sequence>MAIVFVTHDRLAIFSPKGMRRLSSIAVCFALLFCFSIVSLWIFKASTDAILRTFSPNTNFATKLFNASSFSFFAQSLENTSVGKHEEDERRMTLREALHYASLKTKIILEWCSSKASPNERRCGSCKVTDDRSLISNPDTAAVVFNKACGQRSNMPPDHIRRPDQLYIWRNTESPPNTHNFKNVELDDFEENYFNATETYRRDSEFYKPYSASRQIKKQIMKYRDLHKKNKTSFGVWIVSNCGGSSGAKRRMDLYRNLTKAGLEIDVAGRCFHRDLTPRRGTDAFLSTLHKYKFYFSFENSYHCRDYITEKFYSHGLAAGTVPVVTGPRRENYEAVAPPHSFIHTDDFDSPKALVDYLNYLDSNDTAYKDYFAWRDKLLEDDDLLLKHQLHVTGHCLLCRHLHGIDTGPMSHQAIYLDAGSSRDEGDDEVIVMKTMKEMKVKSIKDWWYDGEDADCI</sequence>
<dbReference type="Pfam" id="PF17039">
    <property type="entry name" value="Glyco_tran_10_N"/>
    <property type="match status" value="1"/>
</dbReference>
<keyword evidence="15" id="KW-1185">Reference proteome</keyword>
<feature type="transmembrane region" description="Helical" evidence="11">
    <location>
        <begin position="21"/>
        <end position="43"/>
    </location>
</feature>
<keyword evidence="10" id="KW-0325">Glycoprotein</keyword>
<dbReference type="PANTHER" id="PTHR11929:SF145">
    <property type="entry name" value="ALPHA-(1,3)-FUCOSYLTRANSFERASE FUT-1"/>
    <property type="match status" value="1"/>
</dbReference>
<feature type="domain" description="Fucosyltransferase C-terminal" evidence="12">
    <location>
        <begin position="229"/>
        <end position="404"/>
    </location>
</feature>
<dbReference type="Gene3D" id="3.40.50.11660">
    <property type="entry name" value="Glycosyl transferase family 10, C-terminal domain"/>
    <property type="match status" value="1"/>
</dbReference>
<dbReference type="InterPro" id="IPR038577">
    <property type="entry name" value="GT10-like_C_sf"/>
</dbReference>
<evidence type="ECO:0000256" key="10">
    <source>
        <dbReference type="ARBA" id="ARBA00023180"/>
    </source>
</evidence>
<keyword evidence="5 11" id="KW-0808">Transferase</keyword>
<organism evidence="14 15">
    <name type="scientific">Clavelina lepadiformis</name>
    <name type="common">Light-bulb sea squirt</name>
    <name type="synonym">Ascidia lepadiformis</name>
    <dbReference type="NCBI Taxonomy" id="159417"/>
    <lineage>
        <taxon>Eukaryota</taxon>
        <taxon>Metazoa</taxon>
        <taxon>Chordata</taxon>
        <taxon>Tunicata</taxon>
        <taxon>Ascidiacea</taxon>
        <taxon>Aplousobranchia</taxon>
        <taxon>Clavelinidae</taxon>
        <taxon>Clavelina</taxon>
    </lineage>
</organism>
<evidence type="ECO:0000256" key="2">
    <source>
        <dbReference type="ARBA" id="ARBA00004922"/>
    </source>
</evidence>
<keyword evidence="6 11" id="KW-0812">Transmembrane</keyword>
<evidence type="ECO:0000256" key="11">
    <source>
        <dbReference type="RuleBase" id="RU003832"/>
    </source>
</evidence>
<evidence type="ECO:0000256" key="5">
    <source>
        <dbReference type="ARBA" id="ARBA00022679"/>
    </source>
</evidence>
<keyword evidence="11" id="KW-0333">Golgi apparatus</keyword>
<name>A0ABP0GQP5_CLALP</name>
<comment type="similarity">
    <text evidence="3 11">Belongs to the glycosyltransferase 10 family.</text>
</comment>
<evidence type="ECO:0000256" key="1">
    <source>
        <dbReference type="ARBA" id="ARBA00004167"/>
    </source>
</evidence>
<dbReference type="Proteomes" id="UP001642483">
    <property type="component" value="Unassembled WGS sequence"/>
</dbReference>
<evidence type="ECO:0000256" key="7">
    <source>
        <dbReference type="ARBA" id="ARBA00022968"/>
    </source>
</evidence>
<evidence type="ECO:0000313" key="15">
    <source>
        <dbReference type="Proteomes" id="UP001642483"/>
    </source>
</evidence>
<dbReference type="PANTHER" id="PTHR11929">
    <property type="entry name" value="ALPHA- 1,3 -FUCOSYLTRANSFERASE"/>
    <property type="match status" value="1"/>
</dbReference>
<dbReference type="InterPro" id="IPR001503">
    <property type="entry name" value="Glyco_trans_10"/>
</dbReference>
<evidence type="ECO:0000256" key="3">
    <source>
        <dbReference type="ARBA" id="ARBA00008919"/>
    </source>
</evidence>
<dbReference type="InterPro" id="IPR055270">
    <property type="entry name" value="Glyco_tran_10_C"/>
</dbReference>
<keyword evidence="8 11" id="KW-1133">Transmembrane helix</keyword>
<dbReference type="EMBL" id="CAWYQH010000141">
    <property type="protein sequence ID" value="CAK8694022.1"/>
    <property type="molecule type" value="Genomic_DNA"/>
</dbReference>
<comment type="subcellular location">
    <subcellularLocation>
        <location evidence="11">Golgi apparatus</location>
        <location evidence="11">Golgi stack membrane</location>
        <topology evidence="11">Single-pass type II membrane protein</topology>
    </subcellularLocation>
    <subcellularLocation>
        <location evidence="1">Membrane</location>
        <topology evidence="1">Single-pass membrane protein</topology>
    </subcellularLocation>
</comment>
<evidence type="ECO:0000313" key="14">
    <source>
        <dbReference type="EMBL" id="CAK8694022.1"/>
    </source>
</evidence>
<accession>A0ABP0GQP5</accession>
<proteinExistence type="inferred from homology"/>
<evidence type="ECO:0000259" key="13">
    <source>
        <dbReference type="Pfam" id="PF17039"/>
    </source>
</evidence>